<feature type="compositionally biased region" description="Basic and acidic residues" evidence="3">
    <location>
        <begin position="194"/>
        <end position="207"/>
    </location>
</feature>
<feature type="compositionally biased region" description="Polar residues" evidence="3">
    <location>
        <begin position="131"/>
        <end position="145"/>
    </location>
</feature>
<dbReference type="InterPro" id="IPR036834">
    <property type="entry name" value="Bcl-2-like_sf"/>
</dbReference>
<evidence type="ECO:0000256" key="1">
    <source>
        <dbReference type="ARBA" id="ARBA00022553"/>
    </source>
</evidence>
<keyword evidence="2" id="KW-0053">Apoptosis</keyword>
<dbReference type="Proteomes" id="UP000736164">
    <property type="component" value="Unassembled WGS sequence"/>
</dbReference>
<dbReference type="Gene3D" id="1.10.437.10">
    <property type="entry name" value="Blc2-like"/>
    <property type="match status" value="1"/>
</dbReference>
<name>A0A8J7NLY3_ATRSP</name>
<sequence>MSVPPLTLTGAMRVPPPSPPLSPSLLEIKEETRLVLEAFLQRSAALPTSAQPGWVGGSYRDPYRFRAKSSAPESDAPLEGSWSSLHEQIAQAEEKKHGFKTLIKKRLRRRPSGHHSQSQRGAGPSPPGPRKSNSLGPSGHSQSLRSQEKGEGPGLLACVGGGASDEEKDAERQDRRKKPKSPFLSLFRRKSKDRVKLPERAQGEELAGKTQPPGRPNWLPLTPKAEPVDQPRSPTHNPGFYREVAETLERIAQKRSLPRPPKPSPAREDSEKELIVQQLVSILSMQGDAINQKINSDPFLRSSLSRLSYGSFSTLVETFTTQTEALPPAPASPTLSRIAVTMEVSRRVATATGVQRVVGYTEKYMEKFVPWIQRNGGWVSVCLCLSVGSSVCICVSQAVGWTEHRSVCQLDSASFTSSVCQSS</sequence>
<keyword evidence="5" id="KW-1185">Reference proteome</keyword>
<dbReference type="SUPFAM" id="SSF56854">
    <property type="entry name" value="Bcl-2 inhibitors of programmed cell death"/>
    <property type="match status" value="1"/>
</dbReference>
<dbReference type="GO" id="GO:0006915">
    <property type="term" value="P:apoptotic process"/>
    <property type="evidence" value="ECO:0007669"/>
    <property type="project" value="UniProtKB-KW"/>
</dbReference>
<feature type="compositionally biased region" description="Basic residues" evidence="3">
    <location>
        <begin position="97"/>
        <end position="113"/>
    </location>
</feature>
<keyword evidence="1" id="KW-0597">Phosphoprotein</keyword>
<dbReference type="EMBL" id="JAAWVO010026829">
    <property type="protein sequence ID" value="MBN3316047.1"/>
    <property type="molecule type" value="Genomic_DNA"/>
</dbReference>
<dbReference type="GO" id="GO:2001236">
    <property type="term" value="P:regulation of extrinsic apoptotic signaling pathway"/>
    <property type="evidence" value="ECO:0007669"/>
    <property type="project" value="TreeGrafter"/>
</dbReference>
<feature type="region of interest" description="Disordered" evidence="3">
    <location>
        <begin position="251"/>
        <end position="271"/>
    </location>
</feature>
<evidence type="ECO:0000313" key="5">
    <source>
        <dbReference type="Proteomes" id="UP000736164"/>
    </source>
</evidence>
<evidence type="ECO:0000256" key="2">
    <source>
        <dbReference type="ARBA" id="ARBA00022703"/>
    </source>
</evidence>
<evidence type="ECO:0000256" key="3">
    <source>
        <dbReference type="SAM" id="MobiDB-lite"/>
    </source>
</evidence>
<comment type="caution">
    <text evidence="4">The sequence shown here is derived from an EMBL/GenBank/DDBJ whole genome shotgun (WGS) entry which is preliminary data.</text>
</comment>
<evidence type="ECO:0000313" key="4">
    <source>
        <dbReference type="EMBL" id="MBN3316047.1"/>
    </source>
</evidence>
<accession>A0A8J7NLY3</accession>
<protein>
    <submittedName>
        <fullName evidence="4">B2L12 protein</fullName>
    </submittedName>
</protein>
<organism evidence="4 5">
    <name type="scientific">Atractosteus spatula</name>
    <name type="common">Alligator gar</name>
    <name type="synonym">Lepisosteus spatula</name>
    <dbReference type="NCBI Taxonomy" id="7917"/>
    <lineage>
        <taxon>Eukaryota</taxon>
        <taxon>Metazoa</taxon>
        <taxon>Chordata</taxon>
        <taxon>Craniata</taxon>
        <taxon>Vertebrata</taxon>
        <taxon>Euteleostomi</taxon>
        <taxon>Actinopterygii</taxon>
        <taxon>Neopterygii</taxon>
        <taxon>Holostei</taxon>
        <taxon>Semionotiformes</taxon>
        <taxon>Lepisosteidae</taxon>
        <taxon>Atractosteus</taxon>
    </lineage>
</organism>
<feature type="region of interest" description="Disordered" evidence="3">
    <location>
        <begin position="1"/>
        <end position="23"/>
    </location>
</feature>
<feature type="non-terminal residue" evidence="4">
    <location>
        <position position="423"/>
    </location>
</feature>
<feature type="region of interest" description="Disordered" evidence="3">
    <location>
        <begin position="49"/>
        <end position="237"/>
    </location>
</feature>
<dbReference type="PANTHER" id="PTHR14965:SF2">
    <property type="entry name" value="BCL-2-LIKE PROTEIN 12"/>
    <property type="match status" value="1"/>
</dbReference>
<dbReference type="PANTHER" id="PTHR14965">
    <property type="entry name" value="SI:CH73-248E21.1"/>
    <property type="match status" value="1"/>
</dbReference>
<feature type="non-terminal residue" evidence="4">
    <location>
        <position position="1"/>
    </location>
</feature>
<gene>
    <name evidence="4" type="primary">Bcl2l12</name>
    <name evidence="4" type="ORF">GTO95_0003303</name>
</gene>
<dbReference type="AlphaFoldDB" id="A0A8J7NLY3"/>
<reference evidence="4" key="1">
    <citation type="journal article" date="2021" name="Cell">
        <title>Tracing the genetic footprints of vertebrate landing in non-teleost ray-finned fishes.</title>
        <authorList>
            <person name="Bi X."/>
            <person name="Wang K."/>
            <person name="Yang L."/>
            <person name="Pan H."/>
            <person name="Jiang H."/>
            <person name="Wei Q."/>
            <person name="Fang M."/>
            <person name="Yu H."/>
            <person name="Zhu C."/>
            <person name="Cai Y."/>
            <person name="He Y."/>
            <person name="Gan X."/>
            <person name="Zeng H."/>
            <person name="Yu D."/>
            <person name="Zhu Y."/>
            <person name="Jiang H."/>
            <person name="Qiu Q."/>
            <person name="Yang H."/>
            <person name="Zhang Y.E."/>
            <person name="Wang W."/>
            <person name="Zhu M."/>
            <person name="He S."/>
            <person name="Zhang G."/>
        </authorList>
    </citation>
    <scope>NUCLEOTIDE SEQUENCE</scope>
    <source>
        <strain evidence="4">Allg_001</strain>
    </source>
</reference>
<proteinExistence type="predicted"/>